<keyword evidence="1" id="KW-0732">Signal</keyword>
<sequence length="115" mass="13172">MLFKYTLVLLVCVILIDPSDAWLWGKRNKKKIKIRGKDVDITITETSRGMAAKPEKKLDCKDIEGCGKIADGTAGAGKLWNCRHRDCRRNCRHERCSCSCWDVRHFKSTNTMNNV</sequence>
<accession>A0ABY7G4F1</accession>
<feature type="chain" id="PRO_5045818974" evidence="1">
    <location>
        <begin position="22"/>
        <end position="115"/>
    </location>
</feature>
<evidence type="ECO:0000313" key="2">
    <source>
        <dbReference type="EMBL" id="WAR28197.1"/>
    </source>
</evidence>
<feature type="signal peptide" evidence="1">
    <location>
        <begin position="1"/>
        <end position="21"/>
    </location>
</feature>
<organism evidence="2 3">
    <name type="scientific">Mya arenaria</name>
    <name type="common">Soft-shell clam</name>
    <dbReference type="NCBI Taxonomy" id="6604"/>
    <lineage>
        <taxon>Eukaryota</taxon>
        <taxon>Metazoa</taxon>
        <taxon>Spiralia</taxon>
        <taxon>Lophotrochozoa</taxon>
        <taxon>Mollusca</taxon>
        <taxon>Bivalvia</taxon>
        <taxon>Autobranchia</taxon>
        <taxon>Heteroconchia</taxon>
        <taxon>Euheterodonta</taxon>
        <taxon>Imparidentia</taxon>
        <taxon>Neoheterodontei</taxon>
        <taxon>Myida</taxon>
        <taxon>Myoidea</taxon>
        <taxon>Myidae</taxon>
        <taxon>Mya</taxon>
    </lineage>
</organism>
<dbReference type="EMBL" id="CP111026">
    <property type="protein sequence ID" value="WAR28197.1"/>
    <property type="molecule type" value="Genomic_DNA"/>
</dbReference>
<dbReference type="Proteomes" id="UP001164746">
    <property type="component" value="Chromosome 15"/>
</dbReference>
<gene>
    <name evidence="2" type="ORF">MAR_013901</name>
</gene>
<evidence type="ECO:0000313" key="3">
    <source>
        <dbReference type="Proteomes" id="UP001164746"/>
    </source>
</evidence>
<evidence type="ECO:0000256" key="1">
    <source>
        <dbReference type="SAM" id="SignalP"/>
    </source>
</evidence>
<reference evidence="2" key="1">
    <citation type="submission" date="2022-11" db="EMBL/GenBank/DDBJ databases">
        <title>Centuries of genome instability and evolution in soft-shell clam transmissible cancer (bioRxiv).</title>
        <authorList>
            <person name="Hart S.F.M."/>
            <person name="Yonemitsu M.A."/>
            <person name="Giersch R.M."/>
            <person name="Beal B.F."/>
            <person name="Arriagada G."/>
            <person name="Davis B.W."/>
            <person name="Ostrander E.A."/>
            <person name="Goff S.P."/>
            <person name="Metzger M.J."/>
        </authorList>
    </citation>
    <scope>NUCLEOTIDE SEQUENCE</scope>
    <source>
        <strain evidence="2">MELC-2E11</strain>
        <tissue evidence="2">Siphon/mantle</tissue>
    </source>
</reference>
<proteinExistence type="predicted"/>
<keyword evidence="3" id="KW-1185">Reference proteome</keyword>
<name>A0ABY7G4F1_MYAAR</name>
<protein>
    <submittedName>
        <fullName evidence="2">Uncharacterized protein</fullName>
    </submittedName>
</protein>